<reference evidence="6" key="1">
    <citation type="submission" date="2018-06" db="EMBL/GenBank/DDBJ databases">
        <authorList>
            <person name="Zhirakovskaya E."/>
        </authorList>
    </citation>
    <scope>NUCLEOTIDE SEQUENCE</scope>
</reference>
<keyword evidence="3" id="KW-0808">Transferase</keyword>
<dbReference type="Gene3D" id="3.30.565.10">
    <property type="entry name" value="Histidine kinase-like ATPase, C-terminal domain"/>
    <property type="match status" value="1"/>
</dbReference>
<evidence type="ECO:0000256" key="4">
    <source>
        <dbReference type="ARBA" id="ARBA00022777"/>
    </source>
</evidence>
<evidence type="ECO:0000256" key="1">
    <source>
        <dbReference type="ARBA" id="ARBA00000085"/>
    </source>
</evidence>
<dbReference type="PROSITE" id="PS50109">
    <property type="entry name" value="HIS_KIN"/>
    <property type="match status" value="1"/>
</dbReference>
<keyword evidence="4" id="KW-0418">Kinase</keyword>
<evidence type="ECO:0000259" key="5">
    <source>
        <dbReference type="PROSITE" id="PS50109"/>
    </source>
</evidence>
<dbReference type="InterPro" id="IPR003594">
    <property type="entry name" value="HATPase_dom"/>
</dbReference>
<feature type="non-terminal residue" evidence="6">
    <location>
        <position position="1"/>
    </location>
</feature>
<dbReference type="GO" id="GO:0005886">
    <property type="term" value="C:plasma membrane"/>
    <property type="evidence" value="ECO:0007669"/>
    <property type="project" value="TreeGrafter"/>
</dbReference>
<dbReference type="InterPro" id="IPR036890">
    <property type="entry name" value="HATPase_C_sf"/>
</dbReference>
<accession>A0A3B0VIZ4</accession>
<protein>
    <recommendedName>
        <fullName evidence="2">histidine kinase</fullName>
        <ecNumber evidence="2">2.7.13.3</ecNumber>
    </recommendedName>
</protein>
<proteinExistence type="predicted"/>
<dbReference type="Pfam" id="PF02518">
    <property type="entry name" value="HATPase_c"/>
    <property type="match status" value="1"/>
</dbReference>
<evidence type="ECO:0000256" key="3">
    <source>
        <dbReference type="ARBA" id="ARBA00022679"/>
    </source>
</evidence>
<dbReference type="AlphaFoldDB" id="A0A3B0VIZ4"/>
<sequence>RIFERFYQIDGSARRRFGGTGIGLAIVKRIIDAHDGEIWVESEINKGSAFFFTLPIVKQDIAEGLPELQ</sequence>
<dbReference type="InterPro" id="IPR005467">
    <property type="entry name" value="His_kinase_dom"/>
</dbReference>
<dbReference type="PRINTS" id="PR00344">
    <property type="entry name" value="BCTRLSENSOR"/>
</dbReference>
<dbReference type="GO" id="GO:0000155">
    <property type="term" value="F:phosphorelay sensor kinase activity"/>
    <property type="evidence" value="ECO:0007669"/>
    <property type="project" value="TreeGrafter"/>
</dbReference>
<comment type="catalytic activity">
    <reaction evidence="1">
        <text>ATP + protein L-histidine = ADP + protein N-phospho-L-histidine.</text>
        <dbReference type="EC" id="2.7.13.3"/>
    </reaction>
</comment>
<organism evidence="6">
    <name type="scientific">hydrothermal vent metagenome</name>
    <dbReference type="NCBI Taxonomy" id="652676"/>
    <lineage>
        <taxon>unclassified sequences</taxon>
        <taxon>metagenomes</taxon>
        <taxon>ecological metagenomes</taxon>
    </lineage>
</organism>
<feature type="domain" description="Histidine kinase" evidence="5">
    <location>
        <begin position="1"/>
        <end position="58"/>
    </location>
</feature>
<dbReference type="InterPro" id="IPR004358">
    <property type="entry name" value="Sig_transdc_His_kin-like_C"/>
</dbReference>
<dbReference type="SUPFAM" id="SSF55874">
    <property type="entry name" value="ATPase domain of HSP90 chaperone/DNA topoisomerase II/histidine kinase"/>
    <property type="match status" value="1"/>
</dbReference>
<name>A0A3B0VIZ4_9ZZZZ</name>
<dbReference type="PANTHER" id="PTHR43047">
    <property type="entry name" value="TWO-COMPONENT HISTIDINE PROTEIN KINASE"/>
    <property type="match status" value="1"/>
</dbReference>
<gene>
    <name evidence="6" type="ORF">MNBD_CHLOROFLEXI01-3756</name>
</gene>
<dbReference type="GO" id="GO:0009927">
    <property type="term" value="F:histidine phosphotransfer kinase activity"/>
    <property type="evidence" value="ECO:0007669"/>
    <property type="project" value="TreeGrafter"/>
</dbReference>
<evidence type="ECO:0000313" key="6">
    <source>
        <dbReference type="EMBL" id="VAW36779.1"/>
    </source>
</evidence>
<evidence type="ECO:0000256" key="2">
    <source>
        <dbReference type="ARBA" id="ARBA00012438"/>
    </source>
</evidence>
<dbReference type="PANTHER" id="PTHR43047:SF72">
    <property type="entry name" value="OSMOSENSING HISTIDINE PROTEIN KINASE SLN1"/>
    <property type="match status" value="1"/>
</dbReference>
<dbReference type="EMBL" id="UOEU01000637">
    <property type="protein sequence ID" value="VAW36779.1"/>
    <property type="molecule type" value="Genomic_DNA"/>
</dbReference>
<dbReference type="EC" id="2.7.13.3" evidence="2"/>